<dbReference type="RefSeq" id="WP_132793366.1">
    <property type="nucleotide sequence ID" value="NZ_SLXM01000002.1"/>
</dbReference>
<comment type="caution">
    <text evidence="1">The sequence shown here is derived from an EMBL/GenBank/DDBJ whole genome shotgun (WGS) entry which is preliminary data.</text>
</comment>
<accession>A0A4R2NYT3</accession>
<sequence length="246" mass="28090">MKNTLVLLLLSISVYAQKNINNYKYIVVPNQMESFNEADKYQTSSLTKFLFNKNGYIAFLSNDDMPTDLALNKCLALRAILEDGSGMFATKVTLVLKDCNNEIVFKSEEGKSKIKEYKKAYQEAVRKTFSAIKRLNYSYQPVVNERKSRDFNVSVNRDKNIEVAKKAPLKENANISYKLIAEKNISGYNLKDSNDKTVYTLLSTSNPNVFIVKDLNGVLLKSEEGFWSVQYYKDGALKMEVVKVKF</sequence>
<keyword evidence="2" id="KW-1185">Reference proteome</keyword>
<evidence type="ECO:0000313" key="1">
    <source>
        <dbReference type="EMBL" id="TCP26681.1"/>
    </source>
</evidence>
<protein>
    <submittedName>
        <fullName evidence="1">Uncharacterized protein</fullName>
    </submittedName>
</protein>
<gene>
    <name evidence="1" type="ORF">EV195_10219</name>
</gene>
<proteinExistence type="predicted"/>
<dbReference type="OrthoDB" id="1274006at2"/>
<dbReference type="AlphaFoldDB" id="A0A4R2NYT3"/>
<organism evidence="1 2">
    <name type="scientific">Tenacibaculum skagerrakense</name>
    <dbReference type="NCBI Taxonomy" id="186571"/>
    <lineage>
        <taxon>Bacteria</taxon>
        <taxon>Pseudomonadati</taxon>
        <taxon>Bacteroidota</taxon>
        <taxon>Flavobacteriia</taxon>
        <taxon>Flavobacteriales</taxon>
        <taxon>Flavobacteriaceae</taxon>
        <taxon>Tenacibaculum</taxon>
    </lineage>
</organism>
<name>A0A4R2NYT3_9FLAO</name>
<reference evidence="1 2" key="1">
    <citation type="submission" date="2019-03" db="EMBL/GenBank/DDBJ databases">
        <title>Genomic Encyclopedia of Type Strains, Phase IV (KMG-IV): sequencing the most valuable type-strain genomes for metagenomic binning, comparative biology and taxonomic classification.</title>
        <authorList>
            <person name="Goeker M."/>
        </authorList>
    </citation>
    <scope>NUCLEOTIDE SEQUENCE [LARGE SCALE GENOMIC DNA]</scope>
    <source>
        <strain evidence="1 2">DSM 14836</strain>
    </source>
</reference>
<dbReference type="Proteomes" id="UP000294564">
    <property type="component" value="Unassembled WGS sequence"/>
</dbReference>
<evidence type="ECO:0000313" key="2">
    <source>
        <dbReference type="Proteomes" id="UP000294564"/>
    </source>
</evidence>
<dbReference type="EMBL" id="SLXM01000002">
    <property type="protein sequence ID" value="TCP26681.1"/>
    <property type="molecule type" value="Genomic_DNA"/>
</dbReference>